<comment type="caution">
    <text evidence="3">The sequence shown here is derived from an EMBL/GenBank/DDBJ whole genome shotgun (WGS) entry which is preliminary data.</text>
</comment>
<feature type="region of interest" description="Disordered" evidence="2">
    <location>
        <begin position="842"/>
        <end position="872"/>
    </location>
</feature>
<evidence type="ECO:0000256" key="2">
    <source>
        <dbReference type="SAM" id="MobiDB-lite"/>
    </source>
</evidence>
<feature type="compositionally biased region" description="Low complexity" evidence="2">
    <location>
        <begin position="59"/>
        <end position="88"/>
    </location>
</feature>
<feature type="compositionally biased region" description="Low complexity" evidence="2">
    <location>
        <begin position="160"/>
        <end position="191"/>
    </location>
</feature>
<feature type="compositionally biased region" description="Polar residues" evidence="2">
    <location>
        <begin position="192"/>
        <end position="202"/>
    </location>
</feature>
<evidence type="ECO:0000313" key="4">
    <source>
        <dbReference type="Proteomes" id="UP000480570"/>
    </source>
</evidence>
<protein>
    <recommendedName>
        <fullName evidence="5">Gram-positive cocci surface proteins LPxTG domain-containing protein</fullName>
    </recommendedName>
</protein>
<feature type="region of interest" description="Disordered" evidence="2">
    <location>
        <begin position="904"/>
        <end position="925"/>
    </location>
</feature>
<dbReference type="EMBL" id="WEZT01000018">
    <property type="protein sequence ID" value="MYV05956.1"/>
    <property type="molecule type" value="Genomic_DNA"/>
</dbReference>
<name>A0A7C9IU14_9LACO</name>
<dbReference type="NCBIfam" id="TIGR03715">
    <property type="entry name" value="KxYKxGKxW"/>
    <property type="match status" value="1"/>
</dbReference>
<reference evidence="3 4" key="1">
    <citation type="journal article" date="2019" name="Appl. Environ. Microbiol.">
        <title>Genetic determinants of hydroxycinnamic acid metabolism in heterofermentative lactobacilli.</title>
        <authorList>
            <person name="Gaur G."/>
            <person name="Oh J.H."/>
            <person name="Filannino P."/>
            <person name="Gobbetti M."/>
            <person name="van Pijkeren J.P."/>
            <person name="Ganzle M.G."/>
        </authorList>
    </citation>
    <scope>NUCLEOTIDE SEQUENCE [LARGE SCALE GENOMIC DNA]</scope>
    <source>
        <strain evidence="3 4">FUA3583</strain>
    </source>
</reference>
<keyword evidence="1" id="KW-0732">Signal</keyword>
<organism evidence="3 4">
    <name type="scientific">Furfurilactobacillus rossiae</name>
    <dbReference type="NCBI Taxonomy" id="231049"/>
    <lineage>
        <taxon>Bacteria</taxon>
        <taxon>Bacillati</taxon>
        <taxon>Bacillota</taxon>
        <taxon>Bacilli</taxon>
        <taxon>Lactobacillales</taxon>
        <taxon>Lactobacillaceae</taxon>
        <taxon>Furfurilactobacillus</taxon>
    </lineage>
</organism>
<feature type="region of interest" description="Disordered" evidence="2">
    <location>
        <begin position="45"/>
        <end position="202"/>
    </location>
</feature>
<evidence type="ECO:0000256" key="1">
    <source>
        <dbReference type="ARBA" id="ARBA00022729"/>
    </source>
</evidence>
<dbReference type="Proteomes" id="UP000480570">
    <property type="component" value="Unassembled WGS sequence"/>
</dbReference>
<feature type="compositionally biased region" description="Polar residues" evidence="2">
    <location>
        <begin position="1055"/>
        <end position="1078"/>
    </location>
</feature>
<feature type="compositionally biased region" description="Low complexity" evidence="2">
    <location>
        <begin position="914"/>
        <end position="925"/>
    </location>
</feature>
<feature type="region of interest" description="Disordered" evidence="2">
    <location>
        <begin position="1055"/>
        <end position="1081"/>
    </location>
</feature>
<gene>
    <name evidence="3" type="ORF">GB992_08940</name>
</gene>
<accession>A0A7C9IU14</accession>
<feature type="compositionally biased region" description="Polar residues" evidence="2">
    <location>
        <begin position="842"/>
        <end position="857"/>
    </location>
</feature>
<proteinExistence type="predicted"/>
<dbReference type="Pfam" id="PF19258">
    <property type="entry name" value="KxYKxGKxW_sig"/>
    <property type="match status" value="1"/>
</dbReference>
<evidence type="ECO:0000313" key="3">
    <source>
        <dbReference type="EMBL" id="MYV05956.1"/>
    </source>
</evidence>
<evidence type="ECO:0008006" key="5">
    <source>
        <dbReference type="Google" id="ProtNLM"/>
    </source>
</evidence>
<feature type="compositionally biased region" description="Polar residues" evidence="2">
    <location>
        <begin position="102"/>
        <end position="152"/>
    </location>
</feature>
<sequence length="1482" mass="155891">MLKSKFQHMGEREHYKMYKAGKTWLFASIIAMSLGTVLATTGQSAKADAETKPATEVPTSTNASTAGDASSATLSSSSVAPASNQSQSTSAAGSVKTAEPSADQTVKNASAAISLQTPASATPTDQTNESSLTTKASQPASIQTKEAASDNVSLAPASAARSGADSTNSSSAASDGKSAASSADPSTSTSTQMNATSTANTVASQSTTAVSKLLGSSTQSQGTINSSSVASVNAKQLVAGAVITETADSAVTISLPAGGATQSDIEAAKKAIAATHVTKAMIIAKDDATDVGYANGVAAAKANFAQGMENVYENDIIGWLKLGDDFDPSSLDFSDLQKNTDGYVHSTDASDKTAKARIDTWVDAQLAKIDWATISNSDLYGGDNSWTANQTAPTTEEQNGYLDTVKAYLRGHLVSEAYYLWLLQASNNSDNSKYFGLQGKLDDFQTLRTQMETADEPGSLTGSQADFYKLGFESALDGIVGHPQNPSNPQTVAVIAQKIFGNSNAYSPTGYGDSLLANIAKDYGQQNMDAANYQLGSRNGVNKTTFLPPVDQLLQSNALPNAGANALEKEIFKTAFINYYASWQNVVAQAFTAATEDALSGKSEVLDNSISPKDLLTYIDQRMPAEYASQTNTDSSNNQKNLYQAMYLVARSYLSGKHATVASALTGDGNTAIPTGLTDQAALSNPKGTQVISPLDLAIYSVLTGHMFKYTVSEKGNPIVSLAYQTSPTTSASADWTDGPAQNNMYQLALNVANQAKTDFLSDVQLAINQGDLSKLASAAAFLPNATSQGGLSNSQYAYYKQNSYVYYKVFSALYHSFFTDKDGNSTNVIAKAIADADTYVKQSGDSHNGQPISQSLADAKKDNPDLTATANGSDIKLNADVTYTAPYSEDSTGTPAETVTVLKDKAASKQGDSTSTITSTELSTDNQDNAKKVIQNAIDYAYVHEEAMAIPAYEAGYAAVQRNLNVTPTSEKPALGNPSSDTYQFENKSTVTDILTPVLTTTNPDGTTIWTVHYSNADGTNTLVTITRGADTANPSQGKLTSLQMVVTNDSATLGDSGAQTTGSTSVSYPSVQLNDDVTNDGKKQTTVSVSANTDGTLNYTFVRDALNTVETKLSADGKTTTSDGTSSGKLYQAGWDYRKSFISQMTLVQQAADTNFKNDKVTEDNNKLTEDQTYAGFFQSTDKDGKIVHNSTIQLQPITDVNGAYGTYLKKTITNLDGSKVDITLNVDGSLVYTVYDVNGKVSATNGTGTLGAKDSQVIITNQDATADEEPSQVTIRRTSNDAITVSEIGLQDKMVNDLTVTNTQTAADATVVMGKNVEPSFSSTTIVTPVSALHQGVVLTADPSFGTNGIKSTYEKKNADGSVTNTPDDTNGLTYHGYVTDASSTDNTKDYGTAENSTTTIQYIATNVSNSATKTAMTVNTTQPGPSITISLGKDANGNVQSTTSFDTSKVTADNTGSEIFEWSGVTNLPAGWTHDDTN</sequence>
<dbReference type="InterPro" id="IPR022263">
    <property type="entry name" value="KxYKxGKxW"/>
</dbReference>